<dbReference type="GO" id="GO:0005886">
    <property type="term" value="C:plasma membrane"/>
    <property type="evidence" value="ECO:0007669"/>
    <property type="project" value="UniProtKB-SubCell"/>
</dbReference>
<evidence type="ECO:0000313" key="9">
    <source>
        <dbReference type="EMBL" id="QGY44617.1"/>
    </source>
</evidence>
<feature type="transmembrane region" description="Helical" evidence="6">
    <location>
        <begin position="272"/>
        <end position="293"/>
    </location>
</feature>
<feature type="transmembrane region" description="Helical" evidence="6">
    <location>
        <begin position="679"/>
        <end position="701"/>
    </location>
</feature>
<dbReference type="InterPro" id="IPR003838">
    <property type="entry name" value="ABC3_permease_C"/>
</dbReference>
<dbReference type="AlphaFoldDB" id="A0A6I6JWV3"/>
<keyword evidence="3 6" id="KW-0812">Transmembrane</keyword>
<evidence type="ECO:0000256" key="5">
    <source>
        <dbReference type="ARBA" id="ARBA00023136"/>
    </source>
</evidence>
<keyword evidence="4 6" id="KW-1133">Transmembrane helix</keyword>
<feature type="transmembrane region" description="Helical" evidence="6">
    <location>
        <begin position="324"/>
        <end position="348"/>
    </location>
</feature>
<keyword evidence="2" id="KW-1003">Cell membrane</keyword>
<dbReference type="InterPro" id="IPR025857">
    <property type="entry name" value="MacB_PCD"/>
</dbReference>
<dbReference type="PANTHER" id="PTHR30572">
    <property type="entry name" value="MEMBRANE COMPONENT OF TRANSPORTER-RELATED"/>
    <property type="match status" value="1"/>
</dbReference>
<evidence type="ECO:0000256" key="2">
    <source>
        <dbReference type="ARBA" id="ARBA00022475"/>
    </source>
</evidence>
<feature type="transmembrane region" description="Helical" evidence="6">
    <location>
        <begin position="368"/>
        <end position="393"/>
    </location>
</feature>
<dbReference type="PANTHER" id="PTHR30572:SF18">
    <property type="entry name" value="ABC-TYPE MACROLIDE FAMILY EXPORT SYSTEM PERMEASE COMPONENT 2"/>
    <property type="match status" value="1"/>
</dbReference>
<reference evidence="9 10" key="1">
    <citation type="submission" date="2019-11" db="EMBL/GenBank/DDBJ databases">
        <authorList>
            <person name="Zheng R.K."/>
            <person name="Sun C.M."/>
        </authorList>
    </citation>
    <scope>NUCLEOTIDE SEQUENCE [LARGE SCALE GENOMIC DNA]</scope>
    <source>
        <strain evidence="9 10">WC007</strain>
    </source>
</reference>
<protein>
    <submittedName>
        <fullName evidence="9">FtsX-like permease family protein</fullName>
    </submittedName>
</protein>
<proteinExistence type="predicted"/>
<evidence type="ECO:0000256" key="1">
    <source>
        <dbReference type="ARBA" id="ARBA00004651"/>
    </source>
</evidence>
<accession>A0A6I6JWV3</accession>
<feature type="transmembrane region" description="Helical" evidence="6">
    <location>
        <begin position="765"/>
        <end position="785"/>
    </location>
</feature>
<dbReference type="KEGG" id="mcos:GM418_13375"/>
<evidence type="ECO:0000259" key="7">
    <source>
        <dbReference type="Pfam" id="PF02687"/>
    </source>
</evidence>
<name>A0A6I6JWV3_9BACT</name>
<comment type="subcellular location">
    <subcellularLocation>
        <location evidence="1">Cell membrane</location>
        <topology evidence="1">Multi-pass membrane protein</topology>
    </subcellularLocation>
</comment>
<feature type="domain" description="MacB-like periplasmic core" evidence="8">
    <location>
        <begin position="21"/>
        <end position="234"/>
    </location>
</feature>
<dbReference type="Pfam" id="PF12704">
    <property type="entry name" value="MacB_PCD"/>
    <property type="match status" value="1"/>
</dbReference>
<feature type="domain" description="ABC3 transporter permease C-terminal" evidence="7">
    <location>
        <begin position="682"/>
        <end position="795"/>
    </location>
</feature>
<dbReference type="GO" id="GO:0022857">
    <property type="term" value="F:transmembrane transporter activity"/>
    <property type="evidence" value="ECO:0007669"/>
    <property type="project" value="TreeGrafter"/>
</dbReference>
<dbReference type="Proteomes" id="UP000428260">
    <property type="component" value="Chromosome"/>
</dbReference>
<dbReference type="RefSeq" id="WP_158867096.1">
    <property type="nucleotide sequence ID" value="NZ_CP046401.1"/>
</dbReference>
<feature type="transmembrane region" description="Helical" evidence="6">
    <location>
        <begin position="731"/>
        <end position="750"/>
    </location>
</feature>
<keyword evidence="5 6" id="KW-0472">Membrane</keyword>
<evidence type="ECO:0000259" key="8">
    <source>
        <dbReference type="Pfam" id="PF12704"/>
    </source>
</evidence>
<gene>
    <name evidence="9" type="ORF">GM418_13375</name>
</gene>
<feature type="transmembrane region" description="Helical" evidence="6">
    <location>
        <begin position="414"/>
        <end position="436"/>
    </location>
</feature>
<feature type="transmembrane region" description="Helical" evidence="6">
    <location>
        <begin position="18"/>
        <end position="38"/>
    </location>
</feature>
<evidence type="ECO:0000256" key="4">
    <source>
        <dbReference type="ARBA" id="ARBA00022989"/>
    </source>
</evidence>
<keyword evidence="10" id="KW-1185">Reference proteome</keyword>
<dbReference type="InterPro" id="IPR050250">
    <property type="entry name" value="Macrolide_Exporter_MacB"/>
</dbReference>
<dbReference type="Pfam" id="PF02687">
    <property type="entry name" value="FtsX"/>
    <property type="match status" value="1"/>
</dbReference>
<organism evidence="9 10">
    <name type="scientific">Maribellus comscasis</name>
    <dbReference type="NCBI Taxonomy" id="2681766"/>
    <lineage>
        <taxon>Bacteria</taxon>
        <taxon>Pseudomonadati</taxon>
        <taxon>Bacteroidota</taxon>
        <taxon>Bacteroidia</taxon>
        <taxon>Marinilabiliales</taxon>
        <taxon>Prolixibacteraceae</taxon>
        <taxon>Maribellus</taxon>
    </lineage>
</organism>
<sequence>MILKVVIRNLLKHPFLNLVKVIGLSLALTGIVFIALFLKNELSYDSYHSKSERIYRYTITEPDFLGGKHFARTINPGYIPQLKEAIPELENFTRLMPVRGGLIKYDERFYNINEAFECDSTFFQVFDARLLIGDKQKVLENPASMVVTESFAKKVFGDTNPVGKILTLPAGQFYGETQDFTVQGMMKDFPSNSHFHPDFITTPGADQFANSWAWTYLLLAENANPENVKSGISAYLKNNRETNPEEMNTQVYLQKLGDIHLKSHKLREIEPAGSLTNIYVLTIAALILLLISISNYANLNMGMAGFSAKYMFVNKLLGSSKYSIVSYFFIEGLFIVAATSVLALMIAFPINSLIAKMYGLNLLNGNTFSVAVIVLLFNLSALIPGMTPVLNFDSSSFRIRTKRNASPKMAKGRVSSALIIFQYGFSIALIVSVIVISKQTKYALNSSIGVNEDNIVCFESVHSSIQQKFKVLKEELLKYNSIESVSAMMEPPGGEANDMFPFEMEGYKTDEQNQEYDRIGVFPCDYSFTSIFNLRFLSGENFSKKNTDADGSGEYIINEAAMHRLGYSEPDKITGKEFKLIFSAPGSGIEIPGGKIIGVVKDFHLQSLKNAVEPLVFFKRENLWLINLVISYKPEMQAQALNDMKTVWNSLFPEYPFQYKHVGAMYKKVYKAELLQARLLSVFTIIALFISSMGLFGMALISTQRRVKEIGVRKVNGARVSEIVTMLNRDYLMWVGAAFIIASPVAWYTMNRWLENFAYKTGLNWWIFLVAGLLALGIALLTVSFQSWKAATRNPVEALRYE</sequence>
<dbReference type="EMBL" id="CP046401">
    <property type="protein sequence ID" value="QGY44617.1"/>
    <property type="molecule type" value="Genomic_DNA"/>
</dbReference>
<evidence type="ECO:0000256" key="6">
    <source>
        <dbReference type="SAM" id="Phobius"/>
    </source>
</evidence>
<evidence type="ECO:0000256" key="3">
    <source>
        <dbReference type="ARBA" id="ARBA00022692"/>
    </source>
</evidence>
<evidence type="ECO:0000313" key="10">
    <source>
        <dbReference type="Proteomes" id="UP000428260"/>
    </source>
</evidence>